<evidence type="ECO:0000313" key="2">
    <source>
        <dbReference type="Proteomes" id="UP000284684"/>
    </source>
</evidence>
<dbReference type="EMBL" id="MOBI01000013">
    <property type="protein sequence ID" value="ROM99169.1"/>
    <property type="molecule type" value="Genomic_DNA"/>
</dbReference>
<organism evidence="1 2">
    <name type="scientific">Pseudomonas brassicacearum</name>
    <dbReference type="NCBI Taxonomy" id="930166"/>
    <lineage>
        <taxon>Bacteria</taxon>
        <taxon>Pseudomonadati</taxon>
        <taxon>Pseudomonadota</taxon>
        <taxon>Gammaproteobacteria</taxon>
        <taxon>Pseudomonadales</taxon>
        <taxon>Pseudomonadaceae</taxon>
        <taxon>Pseudomonas</taxon>
    </lineage>
</organism>
<dbReference type="AlphaFoldDB" id="A0A423GT14"/>
<protein>
    <submittedName>
        <fullName evidence="1">Phage tail protein</fullName>
    </submittedName>
</protein>
<comment type="caution">
    <text evidence="1">The sequence shown here is derived from an EMBL/GenBank/DDBJ whole genome shotgun (WGS) entry which is preliminary data.</text>
</comment>
<dbReference type="Proteomes" id="UP000284684">
    <property type="component" value="Unassembled WGS sequence"/>
</dbReference>
<dbReference type="RefSeq" id="WP_123582442.1">
    <property type="nucleotide sequence ID" value="NZ_MOBI01000013.1"/>
</dbReference>
<proteinExistence type="predicted"/>
<evidence type="ECO:0000313" key="1">
    <source>
        <dbReference type="EMBL" id="ROM99169.1"/>
    </source>
</evidence>
<accession>A0A423GT14</accession>
<sequence length="202" mass="22645">MFHYLVDDSGVLNGPVELFVTPGLGVQLPSNAVELPEELAEPENGFVWAWANGAPEAVRDRRCTVFQTQTGVSTTWEQLGELPEGFTDKPWPGQYYVWLDGDWKLDQSAKAAAELASVLKERDSRLRDAAMRIAPLQYAVDLGDATQQEQSALLDWKRYCVALNRIEQQAGYPLEVEWPILTFSEPKESTNSLLSLFGLKQK</sequence>
<reference evidence="1 2" key="1">
    <citation type="submission" date="2016-10" db="EMBL/GenBank/DDBJ databases">
        <title>Comparative genome analysis of multiple Pseudomonas spp. focuses on biocontrol and plant growth promoting traits.</title>
        <authorList>
            <person name="Tao X.-Y."/>
            <person name="Taylor C.G."/>
        </authorList>
    </citation>
    <scope>NUCLEOTIDE SEQUENCE [LARGE SCALE GENOMIC DNA]</scope>
    <source>
        <strain evidence="1 2">37D10</strain>
    </source>
</reference>
<dbReference type="Pfam" id="PF02413">
    <property type="entry name" value="Caudo_TAP"/>
    <property type="match status" value="1"/>
</dbReference>
<gene>
    <name evidence="1" type="ORF">BK658_11375</name>
</gene>
<name>A0A423GT14_9PSED</name>
<dbReference type="InterPro" id="IPR003458">
    <property type="entry name" value="Phage_T4_Gp38_tail_assem"/>
</dbReference>